<dbReference type="InterPro" id="IPR011050">
    <property type="entry name" value="Pectin_lyase_fold/virulence"/>
</dbReference>
<sequence>MAEAPTAFNTHTLYNYHARELRKANEAITQTKKYLDPESPHYLPDYIAKLEEIQASDDASDEVAAKIVAAKANLESYQTRAEEAQAIIDAGPVKINELETSNNVFLSPPAKQNEYLYVLDSETCQASSINWADVCSNAGQVIEEPEVDFFEFAGKKDIELSGEHQTDAVRVWNHNVRIEGLKITDNRSYTDAHRDAIQLIPPPVHRFEDGVYIRMAAQMAGAILNNTTIEGCEVCAPNGPLQGIFASDGLYRDLRIRNNDIMTQGAHSISIAGLLNGGEISGNTLRQTEDGDLPKISLYPARIGGNMADDGVVSLLSFADNENGFAYEQVAIAGKPNRRVSAEGVEEDLDIDDLRHLLPDNYLKLAAGLTAFDYDAYLADYSSLTLGEYREHDPFGAEKMEEWLELRTSEFANGRESGHPLGPVSNEQKKIGERFLAPALTAMRDQSTEGIRLADLEYTAIRSFSMKRLAIMHGVAEPLIDIALLNERREQMLRFLLEPDQLESIARIAHIDGDMICNGSGLVIPYLRYSVFFAEDKSYTGSTDVNGRIELGELPLGPYILRLDDSAFSLAAANSPVTAPAELGTEAAGMVARSLLDDFQNKIPVVKAWMADNAENEVQGLASMRRYLSAKGVTPDSDITEEMRRDCLAVLGLGVSRREPYRRDIKVKVHCPQTNEDAGGCLFSLINFIKGLFGKK</sequence>
<evidence type="ECO:0000313" key="1">
    <source>
        <dbReference type="EMBL" id="CAA6807892.1"/>
    </source>
</evidence>
<name>A0A6S6SNU8_9GAMM</name>
<accession>A0A6S6SNU8</accession>
<gene>
    <name evidence="1" type="ORF">HELGO_WM31683</name>
</gene>
<dbReference type="Gene3D" id="2.160.20.10">
    <property type="entry name" value="Single-stranded right-handed beta-helix, Pectin lyase-like"/>
    <property type="match status" value="1"/>
</dbReference>
<reference evidence="1" key="1">
    <citation type="submission" date="2020-01" db="EMBL/GenBank/DDBJ databases">
        <authorList>
            <person name="Meier V. D."/>
            <person name="Meier V D."/>
        </authorList>
    </citation>
    <scope>NUCLEOTIDE SEQUENCE</scope>
    <source>
        <strain evidence="1">HLG_WM_MAG_09</strain>
    </source>
</reference>
<dbReference type="SUPFAM" id="SSF51126">
    <property type="entry name" value="Pectin lyase-like"/>
    <property type="match status" value="1"/>
</dbReference>
<dbReference type="AlphaFoldDB" id="A0A6S6SNU8"/>
<organism evidence="1">
    <name type="scientific">uncultured Thiotrichaceae bacterium</name>
    <dbReference type="NCBI Taxonomy" id="298394"/>
    <lineage>
        <taxon>Bacteria</taxon>
        <taxon>Pseudomonadati</taxon>
        <taxon>Pseudomonadota</taxon>
        <taxon>Gammaproteobacteria</taxon>
        <taxon>Thiotrichales</taxon>
        <taxon>Thiotrichaceae</taxon>
        <taxon>environmental samples</taxon>
    </lineage>
</organism>
<proteinExistence type="predicted"/>
<protein>
    <submittedName>
        <fullName evidence="1">Uncharacterized protein</fullName>
    </submittedName>
</protein>
<dbReference type="EMBL" id="CACVAT010000112">
    <property type="protein sequence ID" value="CAA6807892.1"/>
    <property type="molecule type" value="Genomic_DNA"/>
</dbReference>
<dbReference type="InterPro" id="IPR012334">
    <property type="entry name" value="Pectin_lyas_fold"/>
</dbReference>